<dbReference type="Proteomes" id="UP000557307">
    <property type="component" value="Unassembled WGS sequence"/>
</dbReference>
<protein>
    <recommendedName>
        <fullName evidence="3">Gliding motility lipoprotein GldB</fullName>
    </recommendedName>
</protein>
<evidence type="ECO:0008006" key="3">
    <source>
        <dbReference type="Google" id="ProtNLM"/>
    </source>
</evidence>
<sequence length="276" mass="31866">MKYPYLSHHYFTDFPAADTLLATQLYTNLRNNELRGFKQKLDSLFSTNSNDPAQELREAFRYLTYYYPDFTPPRVATIVTGFLGNDLYISDSLIVIGLDYFGGPQARYRPQVYDYQLHRYQPAALVPAILFFLSDKYNRIDPADRTLLADMIGYGKAFEFVKHMAPQTPDSLLLGFSERDLSRAYNSQTQLWAFLVENKLLYESSELKKQKYVGERPFTSEMGPEVPGGIGRWIGWRIVSKYLAEHPEVSLPELMKMANARQLLQESGYKGQLDEE</sequence>
<organism evidence="1 2">
    <name type="scientific">Rhabdobacter roseus</name>
    <dbReference type="NCBI Taxonomy" id="1655419"/>
    <lineage>
        <taxon>Bacteria</taxon>
        <taxon>Pseudomonadati</taxon>
        <taxon>Bacteroidota</taxon>
        <taxon>Cytophagia</taxon>
        <taxon>Cytophagales</taxon>
        <taxon>Cytophagaceae</taxon>
        <taxon>Rhabdobacter</taxon>
    </lineage>
</organism>
<keyword evidence="2" id="KW-1185">Reference proteome</keyword>
<dbReference type="Pfam" id="PF25594">
    <property type="entry name" value="GldB_lipo"/>
    <property type="match status" value="1"/>
</dbReference>
<name>A0A840TGC3_9BACT</name>
<reference evidence="1 2" key="1">
    <citation type="submission" date="2020-08" db="EMBL/GenBank/DDBJ databases">
        <title>Genomic Encyclopedia of Type Strains, Phase IV (KMG-IV): sequencing the most valuable type-strain genomes for metagenomic binning, comparative biology and taxonomic classification.</title>
        <authorList>
            <person name="Goeker M."/>
        </authorList>
    </citation>
    <scope>NUCLEOTIDE SEQUENCE [LARGE SCALE GENOMIC DNA]</scope>
    <source>
        <strain evidence="1 2">DSM 105074</strain>
    </source>
</reference>
<gene>
    <name evidence="1" type="ORF">HNQ92_000116</name>
</gene>
<proteinExistence type="predicted"/>
<dbReference type="AlphaFoldDB" id="A0A840TGC3"/>
<comment type="caution">
    <text evidence="1">The sequence shown here is derived from an EMBL/GenBank/DDBJ whole genome shotgun (WGS) entry which is preliminary data.</text>
</comment>
<dbReference type="InterPro" id="IPR019853">
    <property type="entry name" value="GldB-like"/>
</dbReference>
<dbReference type="RefSeq" id="WP_184169398.1">
    <property type="nucleotide sequence ID" value="NZ_JACHGF010000001.1"/>
</dbReference>
<evidence type="ECO:0000313" key="2">
    <source>
        <dbReference type="Proteomes" id="UP000557307"/>
    </source>
</evidence>
<evidence type="ECO:0000313" key="1">
    <source>
        <dbReference type="EMBL" id="MBB5281995.1"/>
    </source>
</evidence>
<accession>A0A840TGC3</accession>
<dbReference type="EMBL" id="JACHGF010000001">
    <property type="protein sequence ID" value="MBB5281995.1"/>
    <property type="molecule type" value="Genomic_DNA"/>
</dbReference>